<accession>A0A9X2EQG3</accession>
<dbReference type="Pfam" id="PF07388">
    <property type="entry name" value="A-2_8-polyST"/>
    <property type="match status" value="1"/>
</dbReference>
<dbReference type="EMBL" id="JALBWM010000092">
    <property type="protein sequence ID" value="MCO1335934.1"/>
    <property type="molecule type" value="Genomic_DNA"/>
</dbReference>
<sequence>MRLFVVSHLLQFHQAVALIKKKSWADCKVVILYTKRNYDVPSSIKRAASEDFPGSLEFLELPDDFNRVSIGNMKLASNIYGNLILTNGVSGLYVFSFEGHYAILCSIARSSGASINLIEEGTATYKLMRPKEYLTRPTFYGSLKRSFVEVFHGTSIFDLVKFIRGIFVDLVRLPILIYKFLHSIYKSEYAQERIAKFCKTAPSSYFSFFKSFDSVYVEFPGLAKRIFHFNESEEFSVQSSILESFDFESYESENAVLFLGQRYPIPYKLYSQIIVETLLSIEDGSETTFIIKPHPKEDPRFLSELLSVFDILCPGVKCIILDQDAKVPAEKLILTYRPKKIVSIASSVLMYMSKHVKNVRDNNLDLICISDYAINEYKDRLTTDCKHLIFSHGNILKNFPNIKFI</sequence>
<proteinExistence type="predicted"/>
<evidence type="ECO:0000313" key="1">
    <source>
        <dbReference type="EMBL" id="MCO1335934.1"/>
    </source>
</evidence>
<dbReference type="Proteomes" id="UP001139028">
    <property type="component" value="Unassembled WGS sequence"/>
</dbReference>
<reference evidence="1" key="1">
    <citation type="journal article" date="2022" name="Arch. Microbiol.">
        <title>Microbulbifer okhotskensis sp. nov., isolated from a deep bottom sediment of the Okhotsk Sea.</title>
        <authorList>
            <person name="Romanenko L."/>
            <person name="Kurilenko V."/>
            <person name="Otstavnykh N."/>
            <person name="Velansky P."/>
            <person name="Isaeva M."/>
            <person name="Mikhailov V."/>
        </authorList>
    </citation>
    <scope>NUCLEOTIDE SEQUENCE</scope>
    <source>
        <strain evidence="1">OS29</strain>
    </source>
</reference>
<organism evidence="1 2">
    <name type="scientific">Microbulbifer okhotskensis</name>
    <dbReference type="NCBI Taxonomy" id="2926617"/>
    <lineage>
        <taxon>Bacteria</taxon>
        <taxon>Pseudomonadati</taxon>
        <taxon>Pseudomonadota</taxon>
        <taxon>Gammaproteobacteria</taxon>
        <taxon>Cellvibrionales</taxon>
        <taxon>Microbulbiferaceae</taxon>
        <taxon>Microbulbifer</taxon>
    </lineage>
</organism>
<comment type="caution">
    <text evidence="1">The sequence shown here is derived from an EMBL/GenBank/DDBJ whole genome shotgun (WGS) entry which is preliminary data.</text>
</comment>
<dbReference type="Gene3D" id="3.40.50.11110">
    <property type="entry name" value="Sialyltransferase, C-terminal GT-B Rossman nucleotide-binding domain"/>
    <property type="match status" value="1"/>
</dbReference>
<dbReference type="RefSeq" id="WP_252471120.1">
    <property type="nucleotide sequence ID" value="NZ_JALBWM010000092.1"/>
</dbReference>
<protein>
    <submittedName>
        <fullName evidence="1">Alpha-2,8-polysialyltransferase family protein</fullName>
    </submittedName>
</protein>
<name>A0A9X2EQG3_9GAMM</name>
<gene>
    <name evidence="1" type="ORF">MO867_16495</name>
</gene>
<evidence type="ECO:0000313" key="2">
    <source>
        <dbReference type="Proteomes" id="UP001139028"/>
    </source>
</evidence>
<dbReference type="AlphaFoldDB" id="A0A9X2EQG3"/>
<dbReference type="InterPro" id="IPR010866">
    <property type="entry name" value="A-2_8-polyST"/>
</dbReference>
<keyword evidence="2" id="KW-1185">Reference proteome</keyword>